<evidence type="ECO:0000313" key="2">
    <source>
        <dbReference type="EMBL" id="GAA3967470.1"/>
    </source>
</evidence>
<name>A0ABP7PLZ4_9ACTN</name>
<dbReference type="EMBL" id="BAABCQ010000025">
    <property type="protein sequence ID" value="GAA3967470.1"/>
    <property type="molecule type" value="Genomic_DNA"/>
</dbReference>
<evidence type="ECO:0000256" key="1">
    <source>
        <dbReference type="SAM" id="Phobius"/>
    </source>
</evidence>
<accession>A0ABP7PLZ4</accession>
<keyword evidence="1" id="KW-0812">Transmembrane</keyword>
<sequence>MVGVTAVGLGMAWYSASYRVGPDDYGLPLAVEGQTWPYVGFWAVIGLTAAAVLRAVAARVPLAGPDVIAVLLTFTGARLSLGWRPEPLMLGAMAAAALVVAVIWCVPALRGGFRSRAGGR</sequence>
<evidence type="ECO:0008006" key="4">
    <source>
        <dbReference type="Google" id="ProtNLM"/>
    </source>
</evidence>
<organism evidence="2 3">
    <name type="scientific">Streptomyces marokkonensis</name>
    <dbReference type="NCBI Taxonomy" id="324855"/>
    <lineage>
        <taxon>Bacteria</taxon>
        <taxon>Bacillati</taxon>
        <taxon>Actinomycetota</taxon>
        <taxon>Actinomycetes</taxon>
        <taxon>Kitasatosporales</taxon>
        <taxon>Streptomycetaceae</taxon>
        <taxon>Streptomyces</taxon>
    </lineage>
</organism>
<keyword evidence="1" id="KW-0472">Membrane</keyword>
<feature type="transmembrane region" description="Helical" evidence="1">
    <location>
        <begin position="87"/>
        <end position="106"/>
    </location>
</feature>
<keyword evidence="1" id="KW-1133">Transmembrane helix</keyword>
<comment type="caution">
    <text evidence="2">The sequence shown here is derived from an EMBL/GenBank/DDBJ whole genome shotgun (WGS) entry which is preliminary data.</text>
</comment>
<keyword evidence="3" id="KW-1185">Reference proteome</keyword>
<feature type="transmembrane region" description="Helical" evidence="1">
    <location>
        <begin position="35"/>
        <end position="53"/>
    </location>
</feature>
<gene>
    <name evidence="2" type="ORF">GCM10022384_18640</name>
</gene>
<protein>
    <recommendedName>
        <fullName evidence="4">Integral membrane protein</fullName>
    </recommendedName>
</protein>
<proteinExistence type="predicted"/>
<evidence type="ECO:0000313" key="3">
    <source>
        <dbReference type="Proteomes" id="UP001500034"/>
    </source>
</evidence>
<dbReference type="Proteomes" id="UP001500034">
    <property type="component" value="Unassembled WGS sequence"/>
</dbReference>
<feature type="transmembrane region" description="Helical" evidence="1">
    <location>
        <begin position="60"/>
        <end position="81"/>
    </location>
</feature>
<reference evidence="3" key="1">
    <citation type="journal article" date="2019" name="Int. J. Syst. Evol. Microbiol.">
        <title>The Global Catalogue of Microorganisms (GCM) 10K type strain sequencing project: providing services to taxonomists for standard genome sequencing and annotation.</title>
        <authorList>
            <consortium name="The Broad Institute Genomics Platform"/>
            <consortium name="The Broad Institute Genome Sequencing Center for Infectious Disease"/>
            <person name="Wu L."/>
            <person name="Ma J."/>
        </authorList>
    </citation>
    <scope>NUCLEOTIDE SEQUENCE [LARGE SCALE GENOMIC DNA]</scope>
    <source>
        <strain evidence="3">JCM 17027</strain>
    </source>
</reference>